<proteinExistence type="predicted"/>
<evidence type="ECO:0000313" key="1">
    <source>
        <dbReference type="EMBL" id="KAJ0082404.1"/>
    </source>
</evidence>
<name>A0ACC1A520_9ROSI</name>
<comment type="caution">
    <text evidence="1">The sequence shown here is derived from an EMBL/GenBank/DDBJ whole genome shotgun (WGS) entry which is preliminary data.</text>
</comment>
<organism evidence="1 2">
    <name type="scientific">Pistacia atlantica</name>
    <dbReference type="NCBI Taxonomy" id="434234"/>
    <lineage>
        <taxon>Eukaryota</taxon>
        <taxon>Viridiplantae</taxon>
        <taxon>Streptophyta</taxon>
        <taxon>Embryophyta</taxon>
        <taxon>Tracheophyta</taxon>
        <taxon>Spermatophyta</taxon>
        <taxon>Magnoliopsida</taxon>
        <taxon>eudicotyledons</taxon>
        <taxon>Gunneridae</taxon>
        <taxon>Pentapetalae</taxon>
        <taxon>rosids</taxon>
        <taxon>malvids</taxon>
        <taxon>Sapindales</taxon>
        <taxon>Anacardiaceae</taxon>
        <taxon>Pistacia</taxon>
    </lineage>
</organism>
<keyword evidence="2" id="KW-1185">Reference proteome</keyword>
<sequence>MDAQEANLVGKPNLRRLELSWELDSESESREKVEKVFEALKPHSNLEILKIQGYKGAKFPIWMDYKILSNVVSITLSNCENCRQLPPLWQLPQLRYLKIENFINLEYIDASFQGERKFPFLEELCIGGLPRLQRLSRQDGSELFPCLTS</sequence>
<accession>A0ACC1A520</accession>
<dbReference type="Proteomes" id="UP001164250">
    <property type="component" value="Chromosome 12"/>
</dbReference>
<gene>
    <name evidence="1" type="ORF">Patl1_10146</name>
</gene>
<protein>
    <submittedName>
        <fullName evidence="1">Uncharacterized protein</fullName>
    </submittedName>
</protein>
<dbReference type="EMBL" id="CM047908">
    <property type="protein sequence ID" value="KAJ0082404.1"/>
    <property type="molecule type" value="Genomic_DNA"/>
</dbReference>
<reference evidence="2" key="1">
    <citation type="journal article" date="2023" name="G3 (Bethesda)">
        <title>Genome assembly and association tests identify interacting loci associated with vigor, precocity, and sex in interspecific pistachio rootstocks.</title>
        <authorList>
            <person name="Palmer W."/>
            <person name="Jacygrad E."/>
            <person name="Sagayaradj S."/>
            <person name="Cavanaugh K."/>
            <person name="Han R."/>
            <person name="Bertier L."/>
            <person name="Beede B."/>
            <person name="Kafkas S."/>
            <person name="Golino D."/>
            <person name="Preece J."/>
            <person name="Michelmore R."/>
        </authorList>
    </citation>
    <scope>NUCLEOTIDE SEQUENCE [LARGE SCALE GENOMIC DNA]</scope>
</reference>
<evidence type="ECO:0000313" key="2">
    <source>
        <dbReference type="Proteomes" id="UP001164250"/>
    </source>
</evidence>